<sequence length="616" mass="68586">MADESSVCASTSSGPELVNGIPRVPPLAHPDLDKFVHHHPIEASDNHTLAWFQHRHNSSASSGSGSSTGSLTALNGIGSIYRQTEGCALCGAKKAPDGSSVMIGCQGCGTLYCGSEHEAFDKKKHKTMCLTIQTQRFRKQQQLLNEYGAMRRISPPRQSLQGLQLGSEASAFSPVLSGAARPDVNSALKAPNPAPSTSSVPEDDDEIQHIPNPNEKILFKDHKLNEMCNISLQEHMKLLAQTGVAVNMHQAIALRLKYLSEHIVRSLHEYGWAVIDNFIGNNHCEQVYNDIQKLYDQKMFEDGALAGKSGVNKDIRSDEIYWYDSSDQRAQNANCVRVLISMIDSIMSHLSTKIKPYNISGRSRAMIAVYPGNGTKYIKHVDNPAKDGRCITSIYYCNENWKTEAHGGALRLYPSTSREHVDIEPIADRLIFFWSDYRNPHEVQPVYRKRFAITIWYFDQNEKEECRRRQMDKDSVEAVSPKVAKPTPEEKPELAGTLPPAVNGDRRWSHGHVGETHFPESNSFSKNTVKVSAANLLNDAPAEASSKSALPQVSVRVVFGLHPERSLSSESVDSNDADEEFNVEPTPGPERKKPRVRNLASVLRFLSHLYIFPKFL</sequence>
<dbReference type="EMBL" id="AZBU02000011">
    <property type="protein sequence ID" value="TKR60834.1"/>
    <property type="molecule type" value="Genomic_DNA"/>
</dbReference>
<feature type="region of interest" description="Disordered" evidence="9">
    <location>
        <begin position="468"/>
        <end position="503"/>
    </location>
</feature>
<feature type="region of interest" description="Disordered" evidence="9">
    <location>
        <begin position="183"/>
        <end position="210"/>
    </location>
</feature>
<protein>
    <recommendedName>
        <fullName evidence="7">hypoxia-inducible factor-proline dioxygenase</fullName>
        <ecNumber evidence="7">1.14.11.29</ecNumber>
    </recommendedName>
</protein>
<evidence type="ECO:0000256" key="4">
    <source>
        <dbReference type="ARBA" id="ARBA00022964"/>
    </source>
</evidence>
<dbReference type="InterPro" id="IPR006620">
    <property type="entry name" value="Pro_4_hyd_alph"/>
</dbReference>
<evidence type="ECO:0000256" key="9">
    <source>
        <dbReference type="SAM" id="MobiDB-lite"/>
    </source>
</evidence>
<keyword evidence="2" id="KW-0479">Metal-binding</keyword>
<gene>
    <name evidence="11" type="ORF">L596_028021</name>
</gene>
<dbReference type="InterPro" id="IPR044862">
    <property type="entry name" value="Pro_4_hyd_alph_FE2OG_OXY"/>
</dbReference>
<evidence type="ECO:0000256" key="3">
    <source>
        <dbReference type="ARBA" id="ARBA00022896"/>
    </source>
</evidence>
<evidence type="ECO:0000256" key="6">
    <source>
        <dbReference type="ARBA" id="ARBA00023004"/>
    </source>
</evidence>
<dbReference type="AlphaFoldDB" id="A0A4U5LX73"/>
<comment type="cofactor">
    <cofactor evidence="1">
        <name>L-ascorbate</name>
        <dbReference type="ChEBI" id="CHEBI:38290"/>
    </cofactor>
</comment>
<keyword evidence="4" id="KW-0223">Dioxygenase</keyword>
<dbReference type="OrthoDB" id="5952526at2759"/>
<evidence type="ECO:0000256" key="5">
    <source>
        <dbReference type="ARBA" id="ARBA00023002"/>
    </source>
</evidence>
<dbReference type="InterPro" id="IPR005123">
    <property type="entry name" value="Oxoglu/Fe-dep_dioxygenase_dom"/>
</dbReference>
<evidence type="ECO:0000256" key="2">
    <source>
        <dbReference type="ARBA" id="ARBA00022723"/>
    </source>
</evidence>
<dbReference type="Proteomes" id="UP000298663">
    <property type="component" value="Unassembled WGS sequence"/>
</dbReference>
<dbReference type="GO" id="GO:0160082">
    <property type="term" value="F:hypoxia-inducible factor-proline dioxygenase activity"/>
    <property type="evidence" value="ECO:0007669"/>
    <property type="project" value="UniProtKB-EC"/>
</dbReference>
<reference evidence="11 12" key="1">
    <citation type="journal article" date="2015" name="Genome Biol.">
        <title>Comparative genomics of Steinernema reveals deeply conserved gene regulatory networks.</title>
        <authorList>
            <person name="Dillman A.R."/>
            <person name="Macchietto M."/>
            <person name="Porter C.F."/>
            <person name="Rogers A."/>
            <person name="Williams B."/>
            <person name="Antoshechkin I."/>
            <person name="Lee M.M."/>
            <person name="Goodwin Z."/>
            <person name="Lu X."/>
            <person name="Lewis E.E."/>
            <person name="Goodrich-Blair H."/>
            <person name="Stock S.P."/>
            <person name="Adams B.J."/>
            <person name="Sternberg P.W."/>
            <person name="Mortazavi A."/>
        </authorList>
    </citation>
    <scope>NUCLEOTIDE SEQUENCE [LARGE SCALE GENOMIC DNA]</scope>
    <source>
        <strain evidence="11 12">ALL</strain>
    </source>
</reference>
<proteinExistence type="predicted"/>
<dbReference type="PROSITE" id="PS51471">
    <property type="entry name" value="FE2OG_OXY"/>
    <property type="match status" value="1"/>
</dbReference>
<feature type="region of interest" description="Disordered" evidence="9">
    <location>
        <begin position="566"/>
        <end position="593"/>
    </location>
</feature>
<dbReference type="GO" id="GO:0071456">
    <property type="term" value="P:cellular response to hypoxia"/>
    <property type="evidence" value="ECO:0007669"/>
    <property type="project" value="TreeGrafter"/>
</dbReference>
<dbReference type="STRING" id="34508.A0A4U5LX73"/>
<organism evidence="11 12">
    <name type="scientific">Steinernema carpocapsae</name>
    <name type="common">Entomopathogenic nematode</name>
    <dbReference type="NCBI Taxonomy" id="34508"/>
    <lineage>
        <taxon>Eukaryota</taxon>
        <taxon>Metazoa</taxon>
        <taxon>Ecdysozoa</taxon>
        <taxon>Nematoda</taxon>
        <taxon>Chromadorea</taxon>
        <taxon>Rhabditida</taxon>
        <taxon>Tylenchina</taxon>
        <taxon>Panagrolaimomorpha</taxon>
        <taxon>Strongyloidoidea</taxon>
        <taxon>Steinernematidae</taxon>
        <taxon>Steinernema</taxon>
    </lineage>
</organism>
<dbReference type="SUPFAM" id="SSF144232">
    <property type="entry name" value="HIT/MYND zinc finger-like"/>
    <property type="match status" value="1"/>
</dbReference>
<comment type="catalytic activity">
    <reaction evidence="8">
        <text>L-prolyl-[hypoxia-inducible factor alpha subunit] + 2-oxoglutarate + O2 = trans-4-hydroxy-L-prolyl-[hypoxia-inducible factor alpha subunit] + succinate + CO2</text>
        <dbReference type="Rhea" id="RHEA:48400"/>
        <dbReference type="Rhea" id="RHEA-COMP:12093"/>
        <dbReference type="Rhea" id="RHEA-COMP:12094"/>
        <dbReference type="ChEBI" id="CHEBI:15379"/>
        <dbReference type="ChEBI" id="CHEBI:16526"/>
        <dbReference type="ChEBI" id="CHEBI:16810"/>
        <dbReference type="ChEBI" id="CHEBI:30031"/>
        <dbReference type="ChEBI" id="CHEBI:50342"/>
        <dbReference type="ChEBI" id="CHEBI:61965"/>
        <dbReference type="EC" id="1.14.11.29"/>
    </reaction>
</comment>
<evidence type="ECO:0000256" key="8">
    <source>
        <dbReference type="ARBA" id="ARBA00049134"/>
    </source>
</evidence>
<dbReference type="SMART" id="SM00702">
    <property type="entry name" value="P4Hc"/>
    <property type="match status" value="1"/>
</dbReference>
<keyword evidence="12" id="KW-1185">Reference proteome</keyword>
<dbReference type="PANTHER" id="PTHR12907">
    <property type="entry name" value="EGL NINE HOMOLOG-RELATED"/>
    <property type="match status" value="1"/>
</dbReference>
<name>A0A4U5LX73_STECR</name>
<evidence type="ECO:0000256" key="1">
    <source>
        <dbReference type="ARBA" id="ARBA00001961"/>
    </source>
</evidence>
<dbReference type="SUPFAM" id="SSF51197">
    <property type="entry name" value="Clavaminate synthase-like"/>
    <property type="match status" value="1"/>
</dbReference>
<feature type="compositionally biased region" description="Acidic residues" evidence="9">
    <location>
        <begin position="573"/>
        <end position="582"/>
    </location>
</feature>
<dbReference type="GO" id="GO:0031418">
    <property type="term" value="F:L-ascorbic acid binding"/>
    <property type="evidence" value="ECO:0007669"/>
    <property type="project" value="UniProtKB-KW"/>
</dbReference>
<dbReference type="Pfam" id="PF13640">
    <property type="entry name" value="2OG-FeII_Oxy_3"/>
    <property type="match status" value="1"/>
</dbReference>
<accession>A0A4U5LX73</accession>
<evidence type="ECO:0000256" key="7">
    <source>
        <dbReference type="ARBA" id="ARBA00039004"/>
    </source>
</evidence>
<dbReference type="PANTHER" id="PTHR12907:SF26">
    <property type="entry name" value="HIF PROLYL HYDROXYLASE, ISOFORM C"/>
    <property type="match status" value="1"/>
</dbReference>
<evidence type="ECO:0000313" key="12">
    <source>
        <dbReference type="Proteomes" id="UP000298663"/>
    </source>
</evidence>
<evidence type="ECO:0000259" key="10">
    <source>
        <dbReference type="PROSITE" id="PS51471"/>
    </source>
</evidence>
<dbReference type="EC" id="1.14.11.29" evidence="7"/>
<keyword evidence="5" id="KW-0560">Oxidoreductase</keyword>
<dbReference type="GO" id="GO:0008198">
    <property type="term" value="F:ferrous iron binding"/>
    <property type="evidence" value="ECO:0007669"/>
    <property type="project" value="TreeGrafter"/>
</dbReference>
<dbReference type="Gene3D" id="2.60.120.620">
    <property type="entry name" value="q2cbj1_9rhob like domain"/>
    <property type="match status" value="1"/>
</dbReference>
<dbReference type="InterPro" id="IPR051559">
    <property type="entry name" value="HIF_prolyl_hydroxylases"/>
</dbReference>
<feature type="domain" description="Fe2OG dioxygenase" evidence="10">
    <location>
        <begin position="361"/>
        <end position="459"/>
    </location>
</feature>
<feature type="region of interest" description="Disordered" evidence="9">
    <location>
        <begin position="1"/>
        <end position="22"/>
    </location>
</feature>
<keyword evidence="3" id="KW-0847">Vitamin C</keyword>
<evidence type="ECO:0000313" key="11">
    <source>
        <dbReference type="EMBL" id="TKR60834.1"/>
    </source>
</evidence>
<comment type="caution">
    <text evidence="11">The sequence shown here is derived from an EMBL/GenBank/DDBJ whole genome shotgun (WGS) entry which is preliminary data.</text>
</comment>
<keyword evidence="6" id="KW-0408">Iron</keyword>
<reference evidence="11 12" key="2">
    <citation type="journal article" date="2019" name="G3 (Bethesda)">
        <title>Hybrid Assembly of the Genome of the Entomopathogenic Nematode Steinernema carpocapsae Identifies the X-Chromosome.</title>
        <authorList>
            <person name="Serra L."/>
            <person name="Macchietto M."/>
            <person name="Macias-Munoz A."/>
            <person name="McGill C.J."/>
            <person name="Rodriguez I.M."/>
            <person name="Rodriguez B."/>
            <person name="Murad R."/>
            <person name="Mortazavi A."/>
        </authorList>
    </citation>
    <scope>NUCLEOTIDE SEQUENCE [LARGE SCALE GENOMIC DNA]</scope>
    <source>
        <strain evidence="11 12">ALL</strain>
    </source>
</reference>